<keyword evidence="3" id="KW-1185">Reference proteome</keyword>
<dbReference type="AlphaFoldDB" id="A0A4S8LCX6"/>
<dbReference type="Proteomes" id="UP000297245">
    <property type="component" value="Unassembled WGS sequence"/>
</dbReference>
<feature type="region of interest" description="Disordered" evidence="1">
    <location>
        <begin position="126"/>
        <end position="205"/>
    </location>
</feature>
<evidence type="ECO:0000313" key="3">
    <source>
        <dbReference type="Proteomes" id="UP000297245"/>
    </source>
</evidence>
<dbReference type="OrthoDB" id="2686689at2759"/>
<gene>
    <name evidence="2" type="ORF">K435DRAFT_867943</name>
</gene>
<name>A0A4S8LCX6_DENBC</name>
<dbReference type="EMBL" id="ML179481">
    <property type="protein sequence ID" value="THU86757.1"/>
    <property type="molecule type" value="Genomic_DNA"/>
</dbReference>
<reference evidence="2 3" key="1">
    <citation type="journal article" date="2019" name="Nat. Ecol. Evol.">
        <title>Megaphylogeny resolves global patterns of mushroom evolution.</title>
        <authorList>
            <person name="Varga T."/>
            <person name="Krizsan K."/>
            <person name="Foldi C."/>
            <person name="Dima B."/>
            <person name="Sanchez-Garcia M."/>
            <person name="Sanchez-Ramirez S."/>
            <person name="Szollosi G.J."/>
            <person name="Szarkandi J.G."/>
            <person name="Papp V."/>
            <person name="Albert L."/>
            <person name="Andreopoulos W."/>
            <person name="Angelini C."/>
            <person name="Antonin V."/>
            <person name="Barry K.W."/>
            <person name="Bougher N.L."/>
            <person name="Buchanan P."/>
            <person name="Buyck B."/>
            <person name="Bense V."/>
            <person name="Catcheside P."/>
            <person name="Chovatia M."/>
            <person name="Cooper J."/>
            <person name="Damon W."/>
            <person name="Desjardin D."/>
            <person name="Finy P."/>
            <person name="Geml J."/>
            <person name="Haridas S."/>
            <person name="Hughes K."/>
            <person name="Justo A."/>
            <person name="Karasinski D."/>
            <person name="Kautmanova I."/>
            <person name="Kiss B."/>
            <person name="Kocsube S."/>
            <person name="Kotiranta H."/>
            <person name="LaButti K.M."/>
            <person name="Lechner B.E."/>
            <person name="Liimatainen K."/>
            <person name="Lipzen A."/>
            <person name="Lukacs Z."/>
            <person name="Mihaltcheva S."/>
            <person name="Morgado L.N."/>
            <person name="Niskanen T."/>
            <person name="Noordeloos M.E."/>
            <person name="Ohm R.A."/>
            <person name="Ortiz-Santana B."/>
            <person name="Ovrebo C."/>
            <person name="Racz N."/>
            <person name="Riley R."/>
            <person name="Savchenko A."/>
            <person name="Shiryaev A."/>
            <person name="Soop K."/>
            <person name="Spirin V."/>
            <person name="Szebenyi C."/>
            <person name="Tomsovsky M."/>
            <person name="Tulloss R.E."/>
            <person name="Uehling J."/>
            <person name="Grigoriev I.V."/>
            <person name="Vagvolgyi C."/>
            <person name="Papp T."/>
            <person name="Martin F.M."/>
            <person name="Miettinen O."/>
            <person name="Hibbett D.S."/>
            <person name="Nagy L.G."/>
        </authorList>
    </citation>
    <scope>NUCLEOTIDE SEQUENCE [LARGE SCALE GENOMIC DNA]</scope>
    <source>
        <strain evidence="2 3">CBS 962.96</strain>
    </source>
</reference>
<feature type="compositionally biased region" description="Acidic residues" evidence="1">
    <location>
        <begin position="192"/>
        <end position="205"/>
    </location>
</feature>
<feature type="compositionally biased region" description="Basic and acidic residues" evidence="1">
    <location>
        <begin position="174"/>
        <end position="190"/>
    </location>
</feature>
<organism evidence="2 3">
    <name type="scientific">Dendrothele bispora (strain CBS 962.96)</name>
    <dbReference type="NCBI Taxonomy" id="1314807"/>
    <lineage>
        <taxon>Eukaryota</taxon>
        <taxon>Fungi</taxon>
        <taxon>Dikarya</taxon>
        <taxon>Basidiomycota</taxon>
        <taxon>Agaricomycotina</taxon>
        <taxon>Agaricomycetes</taxon>
        <taxon>Agaricomycetidae</taxon>
        <taxon>Agaricales</taxon>
        <taxon>Agaricales incertae sedis</taxon>
        <taxon>Dendrothele</taxon>
    </lineage>
</organism>
<protein>
    <submittedName>
        <fullName evidence="2">Uncharacterized protein</fullName>
    </submittedName>
</protein>
<evidence type="ECO:0000313" key="2">
    <source>
        <dbReference type="EMBL" id="THU86757.1"/>
    </source>
</evidence>
<accession>A0A4S8LCX6</accession>
<evidence type="ECO:0000256" key="1">
    <source>
        <dbReference type="SAM" id="MobiDB-lite"/>
    </source>
</evidence>
<sequence>MARVLGIHRNTLATYLKDYDITSHQYSNISDADLDQIIRDFRMEHPQSGIRYLKGHLRKEHSLRIQREHEINNDCHRFCLQWNGHPISGEGNRSPDDLRLIGKIKYGLYEDCEGVDPVLIEKFYGVDNSDGRDTDSNSDDSIDTSDSDESMDPLDSDGDTDSSELLDENGESSTNRDSEGSEHDVERVSSEIDSDDELFEDLEGL</sequence>
<feature type="compositionally biased region" description="Acidic residues" evidence="1">
    <location>
        <begin position="136"/>
        <end position="170"/>
    </location>
</feature>
<proteinExistence type="predicted"/>